<dbReference type="InterPro" id="IPR056624">
    <property type="entry name" value="WH_CYT4"/>
</dbReference>
<dbReference type="InterPro" id="IPR022966">
    <property type="entry name" value="RNase_II/R_CS"/>
</dbReference>
<evidence type="ECO:0000256" key="1">
    <source>
        <dbReference type="RuleBase" id="RU003901"/>
    </source>
</evidence>
<sequence>MGVNSMPGGEMRLTGMPVDYLGGTTLTNHWRGATIIHCSLASNLRHRPPRLNASKDAILFVASIIASNSPGVGTTSGQGFEIRACNDAEDKAVPRLPGLPGAQLPRAGMAELSSPRPEMRQPKHKVVARLQTEVQSPSSNFVDREPVPPPAGRRKSHGIPIRPIRERLREWEAKNPKVPQEPREDLASKPGAPENSLTRTVSPFMVHLDDDEVPAQPLFDGEELAEVRCDTTLVQAGDLVEVSSSSWRVALLAVCLGRFNGYDHFYTNTGKWFTSQSLRTLFKVDGFVKEDELGPVIEALPSVESPIETLNTLQDLKMGPSRNVGANLISRMQAFAAESDTVHQANCARLDNAFELLEQDDARYMSLDEIANALLPGHIKSKGKFRPAALYAVHKAILTDDLAVRPLSDLGHNRSYLFEISPRCDVERAERVEAQVRRFLDEHLRLRGSISDQKLEKSVLGNFLLKARQAIDQSRRSRSWSAHGVLGPFNKAQDAEPVQWSTLDLNFIQFMHRWAGFEDYPLNSRVQWIGAAILRAVERYQDSEYLTASTGWTFLQEIGYLKPWDIQARYSTRIPGVVPNRQGSLDRVQPASLVLEEDIFAGTRKAWKGVTAYCIDSASTTDIDDAVSIQPTETPGEYWIHIHVADPGSCIRPGSSLAEFAKLVPQTAYLPGHFERMFPGDLVRERFSLAPDRPCLTFSARVNEEGAVLEHDITPGTLDSVIYIEPAEVSAVCGVEPPSLDIAQQVFEVGTPRSLEWPPKREMTTAAELSAQDASNLQTLSRLAAALHSVRLSKGAMPLYWPRPTAQVSLADTQVTELDHGFFRCAGDPYIRVSYGGSSATTSSSNPLVESTMRLAGEVAARWCADRAVPIPFRVQPRAAADGPGLARLRAFAEEVLYPPLRAGRRPRDADARAMRALLGHDDVAAAPGRHFTMGADAYAKATSPLRRYADLLVHWQVGAALLEERRRGASLRVVAAGGGGGDRSFLPFSRAQMEDDVLPMLRVRERAMRALDNADGADQWILQALVRAWKWPDHPAADSASAAGNGSKLKLPSEFRFEVLGVAPKRGLVRGRLDWFERPAVMEPEGLEAAGVTVRSVRAGDVFRVRLEDVNVPERRISVRALERVVSAEE</sequence>
<evidence type="ECO:0000256" key="2">
    <source>
        <dbReference type="SAM" id="MobiDB-lite"/>
    </source>
</evidence>
<name>A0A507B9W7_9PEZI</name>
<protein>
    <recommendedName>
        <fullName evidence="3">RNB domain-containing protein</fullName>
    </recommendedName>
</protein>
<dbReference type="EMBL" id="SKBQ01000016">
    <property type="protein sequence ID" value="TPX16637.1"/>
    <property type="molecule type" value="Genomic_DNA"/>
</dbReference>
<feature type="region of interest" description="Disordered" evidence="2">
    <location>
        <begin position="134"/>
        <end position="158"/>
    </location>
</feature>
<proteinExistence type="inferred from homology"/>
<dbReference type="Pfam" id="PF23216">
    <property type="entry name" value="WHD_CYT4"/>
    <property type="match status" value="1"/>
</dbReference>
<dbReference type="Pfam" id="PF00773">
    <property type="entry name" value="RNB"/>
    <property type="match status" value="1"/>
</dbReference>
<dbReference type="InParanoid" id="A0A507B9W7"/>
<feature type="region of interest" description="Disordered" evidence="2">
    <location>
        <begin position="170"/>
        <end position="198"/>
    </location>
</feature>
<dbReference type="InterPro" id="IPR012340">
    <property type="entry name" value="NA-bd_OB-fold"/>
</dbReference>
<dbReference type="OrthoDB" id="2285229at2759"/>
<dbReference type="PANTHER" id="PTHR23355">
    <property type="entry name" value="RIBONUCLEASE"/>
    <property type="match status" value="1"/>
</dbReference>
<feature type="compositionally biased region" description="Basic and acidic residues" evidence="2">
    <location>
        <begin position="170"/>
        <end position="187"/>
    </location>
</feature>
<dbReference type="STRING" id="1093900.A0A507B9W7"/>
<feature type="domain" description="RNB" evidence="3">
    <location>
        <begin position="604"/>
        <end position="964"/>
    </location>
</feature>
<evidence type="ECO:0000259" key="3">
    <source>
        <dbReference type="SMART" id="SM00955"/>
    </source>
</evidence>
<dbReference type="Proteomes" id="UP000319257">
    <property type="component" value="Unassembled WGS sequence"/>
</dbReference>
<dbReference type="GO" id="GO:0000175">
    <property type="term" value="F:3'-5'-RNA exonuclease activity"/>
    <property type="evidence" value="ECO:0007669"/>
    <property type="project" value="TreeGrafter"/>
</dbReference>
<dbReference type="Pfam" id="PF25522">
    <property type="entry name" value="OB_cyt-4"/>
    <property type="match status" value="1"/>
</dbReference>
<dbReference type="RefSeq" id="XP_030998348.1">
    <property type="nucleotide sequence ID" value="XM_031137893.1"/>
</dbReference>
<comment type="similarity">
    <text evidence="1">Belongs to the RNR ribonuclease family.</text>
</comment>
<dbReference type="InterPro" id="IPR056625">
    <property type="entry name" value="SH3_CYT4"/>
</dbReference>
<organism evidence="4 5">
    <name type="scientific">Thyridium curvatum</name>
    <dbReference type="NCBI Taxonomy" id="1093900"/>
    <lineage>
        <taxon>Eukaryota</taxon>
        <taxon>Fungi</taxon>
        <taxon>Dikarya</taxon>
        <taxon>Ascomycota</taxon>
        <taxon>Pezizomycotina</taxon>
        <taxon>Sordariomycetes</taxon>
        <taxon>Sordariomycetidae</taxon>
        <taxon>Thyridiales</taxon>
        <taxon>Thyridiaceae</taxon>
        <taxon>Thyridium</taxon>
    </lineage>
</organism>
<dbReference type="GO" id="GO:0003723">
    <property type="term" value="F:RNA binding"/>
    <property type="evidence" value="ECO:0007669"/>
    <property type="project" value="InterPro"/>
</dbReference>
<dbReference type="GO" id="GO:0000932">
    <property type="term" value="C:P-body"/>
    <property type="evidence" value="ECO:0007669"/>
    <property type="project" value="TreeGrafter"/>
</dbReference>
<dbReference type="SMART" id="SM00955">
    <property type="entry name" value="RNB"/>
    <property type="match status" value="1"/>
</dbReference>
<dbReference type="SUPFAM" id="SSF50249">
    <property type="entry name" value="Nucleic acid-binding proteins"/>
    <property type="match status" value="1"/>
</dbReference>
<dbReference type="PANTHER" id="PTHR23355:SF65">
    <property type="entry name" value="EXORIBONUCLEASE CYT-4, PUTATIVE (AFU_ORTHOLOGUE AFUA_7G01550)-RELATED"/>
    <property type="match status" value="1"/>
</dbReference>
<evidence type="ECO:0000313" key="5">
    <source>
        <dbReference type="Proteomes" id="UP000319257"/>
    </source>
</evidence>
<comment type="caution">
    <text evidence="4">The sequence shown here is derived from an EMBL/GenBank/DDBJ whole genome shotgun (WGS) entry which is preliminary data.</text>
</comment>
<dbReference type="InterPro" id="IPR057912">
    <property type="entry name" value="OB_CYT4_C"/>
</dbReference>
<dbReference type="AlphaFoldDB" id="A0A507B9W7"/>
<dbReference type="GeneID" id="41971025"/>
<dbReference type="InterPro" id="IPR001900">
    <property type="entry name" value="RNase_II/R"/>
</dbReference>
<dbReference type="GO" id="GO:0006402">
    <property type="term" value="P:mRNA catabolic process"/>
    <property type="evidence" value="ECO:0007669"/>
    <property type="project" value="TreeGrafter"/>
</dbReference>
<evidence type="ECO:0000313" key="4">
    <source>
        <dbReference type="EMBL" id="TPX16637.1"/>
    </source>
</evidence>
<dbReference type="Pfam" id="PF23214">
    <property type="entry name" value="SH3_CYT4"/>
    <property type="match status" value="1"/>
</dbReference>
<dbReference type="InterPro" id="IPR050180">
    <property type="entry name" value="RNR_Ribonuclease"/>
</dbReference>
<dbReference type="PROSITE" id="PS01175">
    <property type="entry name" value="RIBONUCLEASE_II"/>
    <property type="match status" value="1"/>
</dbReference>
<accession>A0A507B9W7</accession>
<reference evidence="4 5" key="1">
    <citation type="submission" date="2019-06" db="EMBL/GenBank/DDBJ databases">
        <title>Draft genome sequence of the filamentous fungus Phialemoniopsis curvata isolated from diesel fuel.</title>
        <authorList>
            <person name="Varaljay V.A."/>
            <person name="Lyon W.J."/>
            <person name="Crouch A.L."/>
            <person name="Drake C.E."/>
            <person name="Hollomon J.M."/>
            <person name="Nadeau L.J."/>
            <person name="Nunn H.S."/>
            <person name="Stevenson B.S."/>
            <person name="Bojanowski C.L."/>
            <person name="Crookes-Goodson W.J."/>
        </authorList>
    </citation>
    <scope>NUCLEOTIDE SEQUENCE [LARGE SCALE GENOMIC DNA]</scope>
    <source>
        <strain evidence="4 5">D216</strain>
    </source>
</reference>
<gene>
    <name evidence="4" type="ORF">E0L32_003578</name>
</gene>
<keyword evidence="5" id="KW-1185">Reference proteome</keyword>